<dbReference type="AlphaFoldDB" id="A0A084G0G3"/>
<dbReference type="OMA" id="DIMGPWE"/>
<dbReference type="EC" id="1.6.2.4" evidence="14"/>
<dbReference type="GO" id="GO:0010181">
    <property type="term" value="F:FMN binding"/>
    <property type="evidence" value="ECO:0007669"/>
    <property type="project" value="UniProtKB-UniRule"/>
</dbReference>
<dbReference type="GO" id="GO:0003958">
    <property type="term" value="F:NADPH-hemoprotein reductase activity"/>
    <property type="evidence" value="ECO:0007669"/>
    <property type="project" value="UniProtKB-UniRule"/>
</dbReference>
<dbReference type="InterPro" id="IPR003097">
    <property type="entry name" value="CysJ-like_FAD-binding"/>
</dbReference>
<dbReference type="PANTHER" id="PTHR19384:SF127">
    <property type="entry name" value="BIFUNCTIONAL CYTOCHROME P450_NADPH--P450 REDUCTASE"/>
    <property type="match status" value="1"/>
</dbReference>
<keyword evidence="3 14" id="KW-0813">Transport</keyword>
<dbReference type="SUPFAM" id="SSF52343">
    <property type="entry name" value="Ferredoxin reductase-like, C-terminal NADP-linked domain"/>
    <property type="match status" value="1"/>
</dbReference>
<dbReference type="OrthoDB" id="1470350at2759"/>
<evidence type="ECO:0000256" key="6">
    <source>
        <dbReference type="ARBA" id="ARBA00022643"/>
    </source>
</evidence>
<dbReference type="PIRSF" id="PIRSF000209">
    <property type="entry name" value="Bifunctional_P450_P450R"/>
    <property type="match status" value="1"/>
</dbReference>
<dbReference type="Gene3D" id="3.40.50.80">
    <property type="entry name" value="Nucleotide-binding domain of ferredoxin-NADP reductase (FNR) module"/>
    <property type="match status" value="1"/>
</dbReference>
<evidence type="ECO:0000259" key="18">
    <source>
        <dbReference type="PROSITE" id="PS51384"/>
    </source>
</evidence>
<evidence type="ECO:0000256" key="2">
    <source>
        <dbReference type="ARBA" id="ARBA00010018"/>
    </source>
</evidence>
<evidence type="ECO:0000256" key="8">
    <source>
        <dbReference type="ARBA" id="ARBA00022827"/>
    </source>
</evidence>
<dbReference type="RefSeq" id="XP_016640624.1">
    <property type="nucleotide sequence ID" value="XM_016789751.1"/>
</dbReference>
<dbReference type="Pfam" id="PF00067">
    <property type="entry name" value="p450"/>
    <property type="match status" value="1"/>
</dbReference>
<dbReference type="PANTHER" id="PTHR19384">
    <property type="entry name" value="NITRIC OXIDE SYNTHASE-RELATED"/>
    <property type="match status" value="1"/>
</dbReference>
<dbReference type="InterPro" id="IPR023206">
    <property type="entry name" value="Bifunctional_P450_P450_red"/>
</dbReference>
<comment type="cofactor">
    <cofactor evidence="14">
        <name>FAD</name>
        <dbReference type="ChEBI" id="CHEBI:57692"/>
    </cofactor>
    <cofactor evidence="14">
        <name>FMN</name>
        <dbReference type="ChEBI" id="CHEBI:58210"/>
    </cofactor>
</comment>
<dbReference type="Gene3D" id="2.40.30.10">
    <property type="entry name" value="Translation factors"/>
    <property type="match status" value="1"/>
</dbReference>
<dbReference type="InterPro" id="IPR001128">
    <property type="entry name" value="Cyt_P450"/>
</dbReference>
<evidence type="ECO:0000256" key="5">
    <source>
        <dbReference type="ARBA" id="ARBA00022630"/>
    </source>
</evidence>
<proteinExistence type="inferred from homology"/>
<keyword evidence="8 14" id="KW-0274">FAD</keyword>
<feature type="binding site" description="axial binding residue" evidence="15">
    <location>
        <position position="460"/>
    </location>
    <ligand>
        <name>heme</name>
        <dbReference type="ChEBI" id="CHEBI:30413"/>
    </ligand>
    <ligandPart>
        <name>Fe</name>
        <dbReference type="ChEBI" id="CHEBI:18248"/>
    </ligandPart>
</feature>
<feature type="domain" description="Flavodoxin-like" evidence="17">
    <location>
        <begin position="556"/>
        <end position="699"/>
    </location>
</feature>
<keyword evidence="12 14" id="KW-0408">Iron</keyword>
<dbReference type="PROSITE" id="PS00086">
    <property type="entry name" value="CYTOCHROME_P450"/>
    <property type="match status" value="1"/>
</dbReference>
<evidence type="ECO:0000256" key="11">
    <source>
        <dbReference type="ARBA" id="ARBA00023002"/>
    </source>
</evidence>
<dbReference type="Gene3D" id="1.20.990.10">
    <property type="entry name" value="NADPH-cytochrome p450 Reductase, Chain A, domain 3"/>
    <property type="match status" value="1"/>
</dbReference>
<dbReference type="HOGENOM" id="CLU_001570_7_0_1"/>
<comment type="catalytic activity">
    <reaction evidence="14">
        <text>an organic molecule + reduced [NADPH--hemoprotein reductase] + O2 = an alcohol + oxidized [NADPH--hemoprotein reductase] + H2O + H(+)</text>
        <dbReference type="Rhea" id="RHEA:17149"/>
        <dbReference type="Rhea" id="RHEA-COMP:11964"/>
        <dbReference type="Rhea" id="RHEA-COMP:11965"/>
        <dbReference type="ChEBI" id="CHEBI:15377"/>
        <dbReference type="ChEBI" id="CHEBI:15378"/>
        <dbReference type="ChEBI" id="CHEBI:15379"/>
        <dbReference type="ChEBI" id="CHEBI:30879"/>
        <dbReference type="ChEBI" id="CHEBI:57618"/>
        <dbReference type="ChEBI" id="CHEBI:58210"/>
        <dbReference type="ChEBI" id="CHEBI:142491"/>
        <dbReference type="EC" id="1.14.14.1"/>
    </reaction>
</comment>
<keyword evidence="11 14" id="KW-0560">Oxidoreductase</keyword>
<dbReference type="Pfam" id="PF00667">
    <property type="entry name" value="FAD_binding_1"/>
    <property type="match status" value="1"/>
</dbReference>
<dbReference type="Gene3D" id="3.40.50.360">
    <property type="match status" value="1"/>
</dbReference>
<evidence type="ECO:0000313" key="20">
    <source>
        <dbReference type="Proteomes" id="UP000028545"/>
    </source>
</evidence>
<dbReference type="CDD" id="cd11068">
    <property type="entry name" value="CYP120A1"/>
    <property type="match status" value="1"/>
</dbReference>
<dbReference type="Pfam" id="PF00258">
    <property type="entry name" value="Flavodoxin_1"/>
    <property type="match status" value="1"/>
</dbReference>
<dbReference type="InterPro" id="IPR017972">
    <property type="entry name" value="Cyt_P450_CS"/>
</dbReference>
<accession>A0A084G0G3</accession>
<comment type="cofactor">
    <cofactor evidence="1 14 15">
        <name>heme</name>
        <dbReference type="ChEBI" id="CHEBI:30413"/>
    </cofactor>
</comment>
<dbReference type="PROSITE" id="PS51384">
    <property type="entry name" value="FAD_FR"/>
    <property type="match status" value="1"/>
</dbReference>
<evidence type="ECO:0000256" key="14">
    <source>
        <dbReference type="PIRNR" id="PIRNR000209"/>
    </source>
</evidence>
<evidence type="ECO:0000256" key="16">
    <source>
        <dbReference type="SAM" id="MobiDB-lite"/>
    </source>
</evidence>
<dbReference type="PRINTS" id="PR00463">
    <property type="entry name" value="EP450I"/>
</dbReference>
<dbReference type="PROSITE" id="PS50902">
    <property type="entry name" value="FLAVODOXIN_LIKE"/>
    <property type="match status" value="1"/>
</dbReference>
<keyword evidence="10 14" id="KW-0249">Electron transport</keyword>
<dbReference type="Proteomes" id="UP000028545">
    <property type="component" value="Unassembled WGS sequence"/>
</dbReference>
<dbReference type="InterPro" id="IPR017927">
    <property type="entry name" value="FAD-bd_FR_type"/>
</dbReference>
<dbReference type="InterPro" id="IPR036396">
    <property type="entry name" value="Cyt_P450_sf"/>
</dbReference>
<dbReference type="Gene3D" id="1.10.630.10">
    <property type="entry name" value="Cytochrome P450"/>
    <property type="match status" value="1"/>
</dbReference>
<evidence type="ECO:0000259" key="17">
    <source>
        <dbReference type="PROSITE" id="PS50902"/>
    </source>
</evidence>
<evidence type="ECO:0000256" key="7">
    <source>
        <dbReference type="ARBA" id="ARBA00022723"/>
    </source>
</evidence>
<feature type="domain" description="FAD-binding FR-type" evidence="18">
    <location>
        <begin position="736"/>
        <end position="978"/>
    </location>
</feature>
<dbReference type="GO" id="GO:0005829">
    <property type="term" value="C:cytosol"/>
    <property type="evidence" value="ECO:0007669"/>
    <property type="project" value="TreeGrafter"/>
</dbReference>
<keyword evidence="6 14" id="KW-0288">FMN</keyword>
<organism evidence="19 20">
    <name type="scientific">Pseudallescheria apiosperma</name>
    <name type="common">Scedosporium apiospermum</name>
    <dbReference type="NCBI Taxonomy" id="563466"/>
    <lineage>
        <taxon>Eukaryota</taxon>
        <taxon>Fungi</taxon>
        <taxon>Dikarya</taxon>
        <taxon>Ascomycota</taxon>
        <taxon>Pezizomycotina</taxon>
        <taxon>Sordariomycetes</taxon>
        <taxon>Hypocreomycetidae</taxon>
        <taxon>Microascales</taxon>
        <taxon>Microascaceae</taxon>
        <taxon>Scedosporium</taxon>
    </lineage>
</organism>
<name>A0A084G0G3_PSEDA</name>
<dbReference type="EC" id="1.14.14.1" evidence="14"/>
<evidence type="ECO:0000256" key="4">
    <source>
        <dbReference type="ARBA" id="ARBA00022617"/>
    </source>
</evidence>
<evidence type="ECO:0000256" key="15">
    <source>
        <dbReference type="PIRSR" id="PIRSR000209-1"/>
    </source>
</evidence>
<comment type="caution">
    <text evidence="19">The sequence shown here is derived from an EMBL/GenBank/DDBJ whole genome shotgun (WGS) entry which is preliminary data.</text>
</comment>
<dbReference type="GeneID" id="27727091"/>
<dbReference type="PRINTS" id="PR00385">
    <property type="entry name" value="P450"/>
</dbReference>
<dbReference type="SUPFAM" id="SSF48264">
    <property type="entry name" value="Cytochrome P450"/>
    <property type="match status" value="1"/>
</dbReference>
<evidence type="ECO:0000313" key="19">
    <source>
        <dbReference type="EMBL" id="KEZ40825.1"/>
    </source>
</evidence>
<evidence type="ECO:0000256" key="9">
    <source>
        <dbReference type="ARBA" id="ARBA00022857"/>
    </source>
</evidence>
<keyword evidence="7 14" id="KW-0479">Metal-binding</keyword>
<dbReference type="GO" id="GO:0070330">
    <property type="term" value="F:aromatase activity"/>
    <property type="evidence" value="ECO:0007669"/>
    <property type="project" value="UniProtKB-UniRule"/>
</dbReference>
<keyword evidence="20" id="KW-1185">Reference proteome</keyword>
<evidence type="ECO:0000256" key="13">
    <source>
        <dbReference type="ARBA" id="ARBA00023033"/>
    </source>
</evidence>
<dbReference type="SUPFAM" id="SSF52218">
    <property type="entry name" value="Flavoproteins"/>
    <property type="match status" value="1"/>
</dbReference>
<keyword evidence="9 14" id="KW-0521">NADP</keyword>
<dbReference type="GO" id="GO:0005506">
    <property type="term" value="F:iron ion binding"/>
    <property type="evidence" value="ECO:0007669"/>
    <property type="project" value="UniProtKB-UniRule"/>
</dbReference>
<dbReference type="GO" id="GO:0020037">
    <property type="term" value="F:heme binding"/>
    <property type="evidence" value="ECO:0007669"/>
    <property type="project" value="UniProtKB-UniRule"/>
</dbReference>
<evidence type="ECO:0000256" key="3">
    <source>
        <dbReference type="ARBA" id="ARBA00022448"/>
    </source>
</evidence>
<comment type="catalytic activity">
    <reaction evidence="14">
        <text>2 oxidized [cytochrome P450] + NADPH = 2 reduced [cytochrome P450] + NADP(+) + H(+)</text>
        <dbReference type="Rhea" id="RHEA:24040"/>
        <dbReference type="Rhea" id="RHEA-COMP:14627"/>
        <dbReference type="Rhea" id="RHEA-COMP:14628"/>
        <dbReference type="ChEBI" id="CHEBI:15378"/>
        <dbReference type="ChEBI" id="CHEBI:55376"/>
        <dbReference type="ChEBI" id="CHEBI:57783"/>
        <dbReference type="ChEBI" id="CHEBI:58349"/>
        <dbReference type="ChEBI" id="CHEBI:60344"/>
        <dbReference type="EC" id="1.6.2.4"/>
    </reaction>
</comment>
<dbReference type="SUPFAM" id="SSF63380">
    <property type="entry name" value="Riboflavin synthase domain-like"/>
    <property type="match status" value="1"/>
</dbReference>
<dbReference type="CDD" id="cd06206">
    <property type="entry name" value="bifunctional_CYPOR"/>
    <property type="match status" value="1"/>
</dbReference>
<dbReference type="InterPro" id="IPR023173">
    <property type="entry name" value="NADPH_Cyt_P450_Rdtase_alpha"/>
</dbReference>
<evidence type="ECO:0000256" key="12">
    <source>
        <dbReference type="ARBA" id="ARBA00023004"/>
    </source>
</evidence>
<dbReference type="VEuPathDB" id="FungiDB:SAPIO_CDS8019"/>
<dbReference type="Pfam" id="PF00175">
    <property type="entry name" value="NAD_binding_1"/>
    <property type="match status" value="1"/>
</dbReference>
<reference evidence="19 20" key="1">
    <citation type="journal article" date="2014" name="Genome Announc.">
        <title>Draft genome sequence of the pathogenic fungus Scedosporium apiospermum.</title>
        <authorList>
            <person name="Vandeputte P."/>
            <person name="Ghamrawi S."/>
            <person name="Rechenmann M."/>
            <person name="Iltis A."/>
            <person name="Giraud S."/>
            <person name="Fleury M."/>
            <person name="Thornton C."/>
            <person name="Delhaes L."/>
            <person name="Meyer W."/>
            <person name="Papon N."/>
            <person name="Bouchara J.P."/>
        </authorList>
    </citation>
    <scope>NUCLEOTIDE SEQUENCE [LARGE SCALE GENOMIC DNA]</scope>
    <source>
        <strain evidence="19 20">IHEM 14462</strain>
    </source>
</reference>
<evidence type="ECO:0000256" key="10">
    <source>
        <dbReference type="ARBA" id="ARBA00022982"/>
    </source>
</evidence>
<evidence type="ECO:0000256" key="1">
    <source>
        <dbReference type="ARBA" id="ARBA00001971"/>
    </source>
</evidence>
<keyword evidence="4 14" id="KW-0349">Heme</keyword>
<dbReference type="GO" id="GO:0050660">
    <property type="term" value="F:flavin adenine dinucleotide binding"/>
    <property type="evidence" value="ECO:0007669"/>
    <property type="project" value="TreeGrafter"/>
</dbReference>
<feature type="region of interest" description="Disordered" evidence="16">
    <location>
        <begin position="17"/>
        <end position="37"/>
    </location>
</feature>
<dbReference type="InterPro" id="IPR002401">
    <property type="entry name" value="Cyt_P450_E_grp-I"/>
</dbReference>
<dbReference type="InterPro" id="IPR039261">
    <property type="entry name" value="FNR_nucleotide-bd"/>
</dbReference>
<comment type="similarity">
    <text evidence="2 14">In the N-terminal section; belongs to the cytochrome P450 family.</text>
</comment>
<dbReference type="KEGG" id="sapo:SAPIO_CDS8019"/>
<dbReference type="InterPro" id="IPR029039">
    <property type="entry name" value="Flavoprotein-like_sf"/>
</dbReference>
<keyword evidence="5 14" id="KW-0285">Flavoprotein</keyword>
<dbReference type="InterPro" id="IPR017938">
    <property type="entry name" value="Riboflavin_synthase-like_b-brl"/>
</dbReference>
<dbReference type="FunFam" id="1.10.630.10:FF:000040">
    <property type="entry name" value="Bifunctional cytochrome P450/NADPH--P450 reductase"/>
    <property type="match status" value="1"/>
</dbReference>
<dbReference type="EMBL" id="JOWA01000116">
    <property type="protein sequence ID" value="KEZ40825.1"/>
    <property type="molecule type" value="Genomic_DNA"/>
</dbReference>
<protein>
    <recommendedName>
        <fullName evidence="14">Bifunctional cytochrome P450/NADPH--P450 reductase</fullName>
    </recommendedName>
    <domain>
        <recommendedName>
            <fullName evidence="14">Cytochrome P450</fullName>
            <ecNumber evidence="14">1.14.14.1</ecNumber>
        </recommendedName>
    </domain>
    <domain>
        <recommendedName>
            <fullName evidence="14">NADPH--cytochrome P450 reductase</fullName>
            <ecNumber evidence="14">1.6.2.4</ecNumber>
        </recommendedName>
    </domain>
</protein>
<dbReference type="InterPro" id="IPR001433">
    <property type="entry name" value="OxRdtase_FAD/NAD-bd"/>
</dbReference>
<gene>
    <name evidence="19" type="ORF">SAPIO_CDS8019</name>
</gene>
<sequence>MPSADAAACPAHASKAVTNGEAKPNGHGCPVPTHVTPEDIQSNVREEVIDHSKLLPIPKPPYKNFFGVMGHLADLDRVLPVQSYWKFMDEYGPIFQLDLGMTYPRVFVGSRDLVDEMADDTRFTKFTHRLHQEMRAVFGDGLFSVESTDPAWGKAHRLLRPALGPVGLRGMFDDMQDLAAQLVLKWDRFGPTHEIEVIEDMSRLTFDTIGLCAYGYRFNEFYSEDPHPFQKQLKEAIVESGRRANRPDLMNSLYYYKDEQHRQENITKIRELCRQIIQERIDNPKPDAKDLLNIMIHGVDKVSGEMMGIENVMYQIPTLLGGGYETTSSTLSFIWYLLCKNPETLRKAQEEVDKVVGEDVLTYDMIRELKYLDACMKEALRIQHPVSLLTRFSTRETVLGGKYFIKKGQMVSGIWRHFHRDPDVWGPDADEFRPERMLEVNFSKMPPNAWKPFGDGLRACIGRGFAEQEILICMAMVLQKFNVELVKPDYELQLTGQMGVKPVDLKIRVRRRQGRTLTLGIPGGGSASHQNLAVTEQQPQAKVNGTATQHESLKPVSVLFSGNQGTCESLVESFVVNARRFNLEVTDIREMDAAVEHLPTDKPILIITPSYEGRPADNAKKFVSWVEAWASKGKRLPDGVKFAVLGVGNSDWVHTFHRIPKLVDEKLAQIGAERIMEAGFTNVKRDLVGSWEAWSEQFCVAIAGEGAKQKQTDRVGVDVVIENAHLKTPQQALDGEQVILGTIVANHQLADASVGSAKRHLEVRLPRGSEYRSGDYLVVQGQNPDDTVSRVMKRFGLSSDDVMSVPLSKKSFLPTQPTAVEDFLRKNVELAVPITKRQLATLATWASENSVERTRLNMMQEESIYQGLLDKRYSILDVLEEVPGLSLPFGVYIDLLLPLMPRTYSIASSPLDPQSRRLEGADSSSGPIAALTVDVFESPAMSGHGTFRGVASSYLARRSIGDRIPCLVRQTKEAFQLPVNTKTPIIMLAAGSGIAPMRAFIQERAAAAKQAKAGEASLGPALFFYGCRHPEKDYLYRAELETWEKDGLVELIPCFSKPSGGKKGGRHVPDALWEDRERVWKLFGEGAKIYVCGSAARLGMSSAETWRRIWREKTGKSEVEALEWLEQVKSSHQYVSDVY</sequence>
<keyword evidence="13 14" id="KW-0503">Monooxygenase</keyword>
<dbReference type="InterPro" id="IPR008254">
    <property type="entry name" value="Flavodoxin/NO_synth"/>
</dbReference>